<dbReference type="Proteomes" id="UP000053268">
    <property type="component" value="Unassembled WGS sequence"/>
</dbReference>
<evidence type="ECO:0000313" key="4">
    <source>
        <dbReference type="Proteomes" id="UP000053268"/>
    </source>
</evidence>
<accession>A0A194Q194</accession>
<evidence type="ECO:0000313" key="3">
    <source>
        <dbReference type="EMBL" id="KPI99326.1"/>
    </source>
</evidence>
<evidence type="ECO:0000256" key="1">
    <source>
        <dbReference type="SAM" id="MobiDB-lite"/>
    </source>
</evidence>
<dbReference type="EMBL" id="KQ459580">
    <property type="protein sequence ID" value="KPI99326.1"/>
    <property type="molecule type" value="Genomic_DNA"/>
</dbReference>
<feature type="region of interest" description="Disordered" evidence="1">
    <location>
        <begin position="47"/>
        <end position="74"/>
    </location>
</feature>
<sequence>MSYHPSARCHENWTRRLAVRHRWLMTGPVTQRTGCDQATFDRYLTPAHSPQHPAIAGPPPRDLSGTPHAAHSVAHADRPRASIALVERTIRSLVQGHDRIVSEIVANRSVFALVLILFLIITARLKAAPIRRAHAD</sequence>
<keyword evidence="2" id="KW-0812">Transmembrane</keyword>
<proteinExistence type="predicted"/>
<dbReference type="AlphaFoldDB" id="A0A194Q194"/>
<feature type="transmembrane region" description="Helical" evidence="2">
    <location>
        <begin position="109"/>
        <end position="127"/>
    </location>
</feature>
<keyword evidence="2" id="KW-1133">Transmembrane helix</keyword>
<evidence type="ECO:0000256" key="2">
    <source>
        <dbReference type="SAM" id="Phobius"/>
    </source>
</evidence>
<protein>
    <submittedName>
        <fullName evidence="3">Uncharacterized protein</fullName>
    </submittedName>
</protein>
<keyword evidence="2" id="KW-0472">Membrane</keyword>
<name>A0A194Q194_PAPXU</name>
<keyword evidence="4" id="KW-1185">Reference proteome</keyword>
<reference evidence="3 4" key="1">
    <citation type="journal article" date="2015" name="Nat. Commun.">
        <title>Outbred genome sequencing and CRISPR/Cas9 gene editing in butterflies.</title>
        <authorList>
            <person name="Li X."/>
            <person name="Fan D."/>
            <person name="Zhang W."/>
            <person name="Liu G."/>
            <person name="Zhang L."/>
            <person name="Zhao L."/>
            <person name="Fang X."/>
            <person name="Chen L."/>
            <person name="Dong Y."/>
            <person name="Chen Y."/>
            <person name="Ding Y."/>
            <person name="Zhao R."/>
            <person name="Feng M."/>
            <person name="Zhu Y."/>
            <person name="Feng Y."/>
            <person name="Jiang X."/>
            <person name="Zhu D."/>
            <person name="Xiang H."/>
            <person name="Feng X."/>
            <person name="Li S."/>
            <person name="Wang J."/>
            <person name="Zhang G."/>
            <person name="Kronforst M.R."/>
            <person name="Wang W."/>
        </authorList>
    </citation>
    <scope>NUCLEOTIDE SEQUENCE [LARGE SCALE GENOMIC DNA]</scope>
    <source>
        <strain evidence="3">Ya'a_city_454_Px</strain>
        <tissue evidence="3">Whole body</tissue>
    </source>
</reference>
<gene>
    <name evidence="3" type="ORF">RR46_05510</name>
</gene>
<organism evidence="3 4">
    <name type="scientific">Papilio xuthus</name>
    <name type="common">Asian swallowtail butterfly</name>
    <dbReference type="NCBI Taxonomy" id="66420"/>
    <lineage>
        <taxon>Eukaryota</taxon>
        <taxon>Metazoa</taxon>
        <taxon>Ecdysozoa</taxon>
        <taxon>Arthropoda</taxon>
        <taxon>Hexapoda</taxon>
        <taxon>Insecta</taxon>
        <taxon>Pterygota</taxon>
        <taxon>Neoptera</taxon>
        <taxon>Endopterygota</taxon>
        <taxon>Lepidoptera</taxon>
        <taxon>Glossata</taxon>
        <taxon>Ditrysia</taxon>
        <taxon>Papilionoidea</taxon>
        <taxon>Papilionidae</taxon>
        <taxon>Papilioninae</taxon>
        <taxon>Papilio</taxon>
    </lineage>
</organism>